<evidence type="ECO:0000313" key="3">
    <source>
        <dbReference type="EMBL" id="SKB60932.1"/>
    </source>
</evidence>
<dbReference type="GO" id="GO:0016787">
    <property type="term" value="F:hydrolase activity"/>
    <property type="evidence" value="ECO:0007669"/>
    <property type="project" value="InterPro"/>
</dbReference>
<reference evidence="4" key="1">
    <citation type="submission" date="2017-02" db="EMBL/GenBank/DDBJ databases">
        <authorList>
            <person name="Varghese N."/>
            <person name="Submissions S."/>
        </authorList>
    </citation>
    <scope>NUCLEOTIDE SEQUENCE [LARGE SCALE GENOMIC DNA]</scope>
    <source>
        <strain evidence="4">DSM 24967</strain>
    </source>
</reference>
<dbReference type="Pfam" id="PF06439">
    <property type="entry name" value="3keto-disac_hyd"/>
    <property type="match status" value="1"/>
</dbReference>
<feature type="domain" description="3-keto-alpha-glucoside-1,2-lyase/3-keto-2-hydroxy-glucal hydratase" evidence="2">
    <location>
        <begin position="67"/>
        <end position="262"/>
    </location>
</feature>
<evidence type="ECO:0000259" key="2">
    <source>
        <dbReference type="Pfam" id="PF06439"/>
    </source>
</evidence>
<dbReference type="RefSeq" id="WP_079683503.1">
    <property type="nucleotide sequence ID" value="NZ_FUYQ01000013.1"/>
</dbReference>
<protein>
    <recommendedName>
        <fullName evidence="2">3-keto-alpha-glucoside-1,2-lyase/3-keto-2-hydroxy-glucal hydratase domain-containing protein</fullName>
    </recommendedName>
</protein>
<dbReference type="Proteomes" id="UP000190852">
    <property type="component" value="Unassembled WGS sequence"/>
</dbReference>
<name>A0A1T5CN85_9BACT</name>
<feature type="chain" id="PRO_5012256381" description="3-keto-alpha-glucoside-1,2-lyase/3-keto-2-hydroxy-glucal hydratase domain-containing protein" evidence="1">
    <location>
        <begin position="26"/>
        <end position="264"/>
    </location>
</feature>
<keyword evidence="1" id="KW-0732">Signal</keyword>
<gene>
    <name evidence="3" type="ORF">SAMN05660349_01998</name>
</gene>
<proteinExistence type="predicted"/>
<dbReference type="AlphaFoldDB" id="A0A1T5CN85"/>
<organism evidence="3 4">
    <name type="scientific">Parabacteroides chartae</name>
    <dbReference type="NCBI Taxonomy" id="1037355"/>
    <lineage>
        <taxon>Bacteria</taxon>
        <taxon>Pseudomonadati</taxon>
        <taxon>Bacteroidota</taxon>
        <taxon>Bacteroidia</taxon>
        <taxon>Bacteroidales</taxon>
        <taxon>Tannerellaceae</taxon>
        <taxon>Parabacteroides</taxon>
    </lineage>
</organism>
<dbReference type="Gene3D" id="2.60.120.560">
    <property type="entry name" value="Exo-inulinase, domain 1"/>
    <property type="match status" value="1"/>
</dbReference>
<evidence type="ECO:0000256" key="1">
    <source>
        <dbReference type="SAM" id="SignalP"/>
    </source>
</evidence>
<feature type="signal peptide" evidence="1">
    <location>
        <begin position="1"/>
        <end position="25"/>
    </location>
</feature>
<evidence type="ECO:0000313" key="4">
    <source>
        <dbReference type="Proteomes" id="UP000190852"/>
    </source>
</evidence>
<sequence length="264" mass="29209">MIKRMIPVKAVLATLACTACVSLQAQEEFPKQEKMTPGMSEYWTPQPAVVTPGTTTPNAFLTAPSDAIVLFDGKDLSAWKSTRTGGPAEWIVNNGAFTVNKKAGDIQTKEEFNDFQLHIEWQIPANITGKSQGRGNSGIFLQGMYEIQVLDCYDNKTYVNGQTGSIYKQTPPLANAMRKPGEWNVYDIIYSAPIFKEDGTYRVPPRVTVIQNGIVLQNNTTILGTTEYIGFPQVKKHGAGPIILQSHGDPSEPISFRNVWLRKL</sequence>
<keyword evidence="4" id="KW-1185">Reference proteome</keyword>
<dbReference type="EMBL" id="FUYQ01000013">
    <property type="protein sequence ID" value="SKB60932.1"/>
    <property type="molecule type" value="Genomic_DNA"/>
</dbReference>
<accession>A0A1T5CN85</accession>
<dbReference type="InterPro" id="IPR010496">
    <property type="entry name" value="AL/BT2_dom"/>
</dbReference>